<name>A0A151Y0W2_9GAMM</name>
<keyword evidence="3" id="KW-1185">Reference proteome</keyword>
<evidence type="ECO:0000313" key="2">
    <source>
        <dbReference type="EMBL" id="KYQ71640.1"/>
    </source>
</evidence>
<dbReference type="OrthoDB" id="9765721at2"/>
<accession>A0A151Y0W2</accession>
<feature type="transmembrane region" description="Helical" evidence="1">
    <location>
        <begin position="49"/>
        <end position="70"/>
    </location>
</feature>
<dbReference type="Proteomes" id="UP000076276">
    <property type="component" value="Unassembled WGS sequence"/>
</dbReference>
<sequence length="369" mass="42511">MQNSDSYLHQDSELASPFQEEPRQNALGASIDLGLQYSFRFKGTASEYFGIWIVNILLTVITLGLYAPWAKVRRLRYFYGNTWFIQRRFDFTGLPSKILMGRIIALVIYGAISLAMKYSLELLLAGMALIFLAVPWLVRSTIRFRARNSKFGNSRFFFSGSNKSAYWCFLKCILVTVFTLGLFFPAAVWLYKRECLNHLYVGQLNFKLNADWPAYMRAMYMPVFIFIAAMAVLAALLGLLFSMSGGRGFQEYVGLFVIFYFIGYLFIWPLMMARIFITSWNSTTLNRSQFTAGCSQWRYAWIILSNWLAKMISLGLLAPWAAIRLYKFQAESLKLVLVDNPDDLINLLQHDHHAIAEELSDFFDLDISL</sequence>
<dbReference type="RefSeq" id="WP_067669442.1">
    <property type="nucleotide sequence ID" value="NZ_CBCSIK010000006.1"/>
</dbReference>
<protein>
    <recommendedName>
        <fullName evidence="4">DUF898 domain-containing protein</fullName>
    </recommendedName>
</protein>
<keyword evidence="1" id="KW-0472">Membrane</keyword>
<feature type="transmembrane region" description="Helical" evidence="1">
    <location>
        <begin position="253"/>
        <end position="277"/>
    </location>
</feature>
<dbReference type="Pfam" id="PF05987">
    <property type="entry name" value="DUF898"/>
    <property type="match status" value="1"/>
</dbReference>
<feature type="transmembrane region" description="Helical" evidence="1">
    <location>
        <begin position="297"/>
        <end position="323"/>
    </location>
</feature>
<dbReference type="AlphaFoldDB" id="A0A151Y0W2"/>
<feature type="transmembrane region" description="Helical" evidence="1">
    <location>
        <begin position="219"/>
        <end position="241"/>
    </location>
</feature>
<reference evidence="2 3" key="1">
    <citation type="submission" date="2016-03" db="EMBL/GenBank/DDBJ databases">
        <title>Acinetobacter genomospecies 28 strain ANC 4149.</title>
        <authorList>
            <person name="Radolfova-Krizova L."/>
            <person name="Nemec A."/>
        </authorList>
    </citation>
    <scope>NUCLEOTIDE SEQUENCE [LARGE SCALE GENOMIC DNA]</scope>
    <source>
        <strain evidence="2 3">ANC 4149</strain>
    </source>
</reference>
<evidence type="ECO:0000313" key="3">
    <source>
        <dbReference type="Proteomes" id="UP000076276"/>
    </source>
</evidence>
<dbReference type="EMBL" id="LUAW01000023">
    <property type="protein sequence ID" value="KYQ71640.1"/>
    <property type="molecule type" value="Genomic_DNA"/>
</dbReference>
<dbReference type="STRING" id="1806892.AZH43_01960"/>
<organism evidence="2 3">
    <name type="scientific">Acinetobacter pragensis</name>
    <dbReference type="NCBI Taxonomy" id="1806892"/>
    <lineage>
        <taxon>Bacteria</taxon>
        <taxon>Pseudomonadati</taxon>
        <taxon>Pseudomonadota</taxon>
        <taxon>Gammaproteobacteria</taxon>
        <taxon>Moraxellales</taxon>
        <taxon>Moraxellaceae</taxon>
        <taxon>Acinetobacter</taxon>
    </lineage>
</organism>
<feature type="transmembrane region" description="Helical" evidence="1">
    <location>
        <begin position="91"/>
        <end position="112"/>
    </location>
</feature>
<gene>
    <name evidence="2" type="ORF">AZH43_01960</name>
</gene>
<evidence type="ECO:0008006" key="4">
    <source>
        <dbReference type="Google" id="ProtNLM"/>
    </source>
</evidence>
<feature type="transmembrane region" description="Helical" evidence="1">
    <location>
        <begin position="118"/>
        <end position="138"/>
    </location>
</feature>
<proteinExistence type="predicted"/>
<dbReference type="InterPro" id="IPR010295">
    <property type="entry name" value="DUF898"/>
</dbReference>
<comment type="caution">
    <text evidence="2">The sequence shown here is derived from an EMBL/GenBank/DDBJ whole genome shotgun (WGS) entry which is preliminary data.</text>
</comment>
<keyword evidence="1" id="KW-0812">Transmembrane</keyword>
<keyword evidence="1" id="KW-1133">Transmembrane helix</keyword>
<feature type="transmembrane region" description="Helical" evidence="1">
    <location>
        <begin position="165"/>
        <end position="191"/>
    </location>
</feature>
<evidence type="ECO:0000256" key="1">
    <source>
        <dbReference type="SAM" id="Phobius"/>
    </source>
</evidence>